<sequence>MCEFILGVGRLVVCADGSRCVVHGAGLGPEDLDKPQIGIAPVWWEGNPCNNHLLDLAKKVKEGCQQEDLVGFMYSTVGVSDGITMASGGTLPLSSSLPSRDLIADSIELAQHHDGLITIPGCDKNMPGCAIAAFRMNKPTVIIYGGTIQAGVRHVDCPALGFKKGDPVNIGEAFESYGAYATGKISDGERLDVIRHACPGSGACGGMFTANTMGTALEVLGLALPYSSGIPAVYPEKAQECLKAPKYLKILMELDLKPKDIVTRQSFLNAIAVINVIGGSTNAVLHLLAMARAAEVELTIDDFQAVADKAPFLADLKPSGKYVMEDLHKVGGIPALMKYLLNHTDLIDGSQLTVTGKTIAENLADVPELDFTAQDVVRPLSDPIKATGHITILKGNLAPGTAVAKITGKEGLKFDGVAKCFDNLDDFYAALDRGEIEAGQAIIFRYLGPKGGPGMPEMLGPTGALMGAGLGGKTALITDGRFSGASRGFIIGHVVPEALLGGPIALVQDGDRIIIDGEEKTIDWIVTPEEEARRRKEWEASGRNQIKVTRGVLKRYARDVQPANVGAYCD</sequence>
<accession>A0ACB6ZVG1</accession>
<evidence type="ECO:0000313" key="2">
    <source>
        <dbReference type="Proteomes" id="UP000886501"/>
    </source>
</evidence>
<dbReference type="Proteomes" id="UP000886501">
    <property type="component" value="Unassembled WGS sequence"/>
</dbReference>
<keyword evidence="2" id="KW-1185">Reference proteome</keyword>
<name>A0ACB6ZVG1_THEGA</name>
<reference evidence="1" key="1">
    <citation type="submission" date="2019-10" db="EMBL/GenBank/DDBJ databases">
        <authorList>
            <consortium name="DOE Joint Genome Institute"/>
            <person name="Kuo A."/>
            <person name="Miyauchi S."/>
            <person name="Kiss E."/>
            <person name="Drula E."/>
            <person name="Kohler A."/>
            <person name="Sanchez-Garcia M."/>
            <person name="Andreopoulos B."/>
            <person name="Barry K.W."/>
            <person name="Bonito G."/>
            <person name="Buee M."/>
            <person name="Carver A."/>
            <person name="Chen C."/>
            <person name="Cichocki N."/>
            <person name="Clum A."/>
            <person name="Culley D."/>
            <person name="Crous P.W."/>
            <person name="Fauchery L."/>
            <person name="Girlanda M."/>
            <person name="Hayes R."/>
            <person name="Keri Z."/>
            <person name="Labutti K."/>
            <person name="Lipzen A."/>
            <person name="Lombard V."/>
            <person name="Magnuson J."/>
            <person name="Maillard F."/>
            <person name="Morin E."/>
            <person name="Murat C."/>
            <person name="Nolan M."/>
            <person name="Ohm R."/>
            <person name="Pangilinan J."/>
            <person name="Pereira M."/>
            <person name="Perotto S."/>
            <person name="Peter M."/>
            <person name="Riley R."/>
            <person name="Sitrit Y."/>
            <person name="Stielow B."/>
            <person name="Szollosi G."/>
            <person name="Zifcakova L."/>
            <person name="Stursova M."/>
            <person name="Spatafora J.W."/>
            <person name="Tedersoo L."/>
            <person name="Vaario L.-M."/>
            <person name="Yamada A."/>
            <person name="Yan M."/>
            <person name="Wang P."/>
            <person name="Xu J."/>
            <person name="Bruns T."/>
            <person name="Baldrian P."/>
            <person name="Vilgalys R."/>
            <person name="Henrissat B."/>
            <person name="Grigoriev I.V."/>
            <person name="Hibbett D."/>
            <person name="Nagy L.G."/>
            <person name="Martin F.M."/>
        </authorList>
    </citation>
    <scope>NUCLEOTIDE SEQUENCE</scope>
    <source>
        <strain evidence="1">P2</strain>
    </source>
</reference>
<comment type="caution">
    <text evidence="1">The sequence shown here is derived from an EMBL/GenBank/DDBJ whole genome shotgun (WGS) entry which is preliminary data.</text>
</comment>
<organism evidence="1 2">
    <name type="scientific">Thelephora ganbajun</name>
    <name type="common">Ganba fungus</name>
    <dbReference type="NCBI Taxonomy" id="370292"/>
    <lineage>
        <taxon>Eukaryota</taxon>
        <taxon>Fungi</taxon>
        <taxon>Dikarya</taxon>
        <taxon>Basidiomycota</taxon>
        <taxon>Agaricomycotina</taxon>
        <taxon>Agaricomycetes</taxon>
        <taxon>Thelephorales</taxon>
        <taxon>Thelephoraceae</taxon>
        <taxon>Thelephora</taxon>
    </lineage>
</organism>
<evidence type="ECO:0000313" key="1">
    <source>
        <dbReference type="EMBL" id="KAF9653800.1"/>
    </source>
</evidence>
<proteinExistence type="predicted"/>
<reference evidence="1" key="2">
    <citation type="journal article" date="2020" name="Nat. Commun.">
        <title>Large-scale genome sequencing of mycorrhizal fungi provides insights into the early evolution of symbiotic traits.</title>
        <authorList>
            <person name="Miyauchi S."/>
            <person name="Kiss E."/>
            <person name="Kuo A."/>
            <person name="Drula E."/>
            <person name="Kohler A."/>
            <person name="Sanchez-Garcia M."/>
            <person name="Morin E."/>
            <person name="Andreopoulos B."/>
            <person name="Barry K.W."/>
            <person name="Bonito G."/>
            <person name="Buee M."/>
            <person name="Carver A."/>
            <person name="Chen C."/>
            <person name="Cichocki N."/>
            <person name="Clum A."/>
            <person name="Culley D."/>
            <person name="Crous P.W."/>
            <person name="Fauchery L."/>
            <person name="Girlanda M."/>
            <person name="Hayes R.D."/>
            <person name="Keri Z."/>
            <person name="LaButti K."/>
            <person name="Lipzen A."/>
            <person name="Lombard V."/>
            <person name="Magnuson J."/>
            <person name="Maillard F."/>
            <person name="Murat C."/>
            <person name="Nolan M."/>
            <person name="Ohm R.A."/>
            <person name="Pangilinan J."/>
            <person name="Pereira M.F."/>
            <person name="Perotto S."/>
            <person name="Peter M."/>
            <person name="Pfister S."/>
            <person name="Riley R."/>
            <person name="Sitrit Y."/>
            <person name="Stielow J.B."/>
            <person name="Szollosi G."/>
            <person name="Zifcakova L."/>
            <person name="Stursova M."/>
            <person name="Spatafora J.W."/>
            <person name="Tedersoo L."/>
            <person name="Vaario L.M."/>
            <person name="Yamada A."/>
            <person name="Yan M."/>
            <person name="Wang P."/>
            <person name="Xu J."/>
            <person name="Bruns T."/>
            <person name="Baldrian P."/>
            <person name="Vilgalys R."/>
            <person name="Dunand C."/>
            <person name="Henrissat B."/>
            <person name="Grigoriev I.V."/>
            <person name="Hibbett D."/>
            <person name="Nagy L.G."/>
            <person name="Martin F.M."/>
        </authorList>
    </citation>
    <scope>NUCLEOTIDE SEQUENCE</scope>
    <source>
        <strain evidence="1">P2</strain>
    </source>
</reference>
<gene>
    <name evidence="1" type="ORF">BDM02DRAFT_3215534</name>
</gene>
<dbReference type="EMBL" id="MU117962">
    <property type="protein sequence ID" value="KAF9653800.1"/>
    <property type="molecule type" value="Genomic_DNA"/>
</dbReference>
<protein>
    <submittedName>
        <fullName evidence="1">Dihydroxy-acid and 6-phosphogluconate dehydratase</fullName>
    </submittedName>
</protein>